<dbReference type="PANTHER" id="PTHR43685">
    <property type="entry name" value="GLYCOSYLTRANSFERASE"/>
    <property type="match status" value="1"/>
</dbReference>
<dbReference type="SUPFAM" id="SSF53448">
    <property type="entry name" value="Nucleotide-diphospho-sugar transferases"/>
    <property type="match status" value="1"/>
</dbReference>
<evidence type="ECO:0000256" key="4">
    <source>
        <dbReference type="SAM" id="MobiDB-lite"/>
    </source>
</evidence>
<accession>A0A1I6P9J1</accession>
<evidence type="ECO:0000259" key="5">
    <source>
        <dbReference type="Pfam" id="PF00535"/>
    </source>
</evidence>
<dbReference type="Gene3D" id="3.90.550.10">
    <property type="entry name" value="Spore Coat Polysaccharide Biosynthesis Protein SpsA, Chain A"/>
    <property type="match status" value="1"/>
</dbReference>
<proteinExistence type="inferred from homology"/>
<keyword evidence="7" id="KW-1185">Reference proteome</keyword>
<comment type="similarity">
    <text evidence="1">Belongs to the glycosyltransferase 2 family.</text>
</comment>
<reference evidence="7" key="1">
    <citation type="submission" date="2016-10" db="EMBL/GenBank/DDBJ databases">
        <authorList>
            <person name="Varghese N."/>
            <person name="Submissions S."/>
        </authorList>
    </citation>
    <scope>NUCLEOTIDE SEQUENCE [LARGE SCALE GENOMIC DNA]</scope>
    <source>
        <strain evidence="7">CGMCC 4.7047</strain>
    </source>
</reference>
<dbReference type="EMBL" id="FPAB01000001">
    <property type="protein sequence ID" value="SFS36849.1"/>
    <property type="molecule type" value="Genomic_DNA"/>
</dbReference>
<gene>
    <name evidence="6" type="ORF">SAMN05444716_101362</name>
</gene>
<protein>
    <submittedName>
        <fullName evidence="6">Glycosyltransferase, GT2 family</fullName>
    </submittedName>
</protein>
<name>A0A1I6P9J1_9ACTN</name>
<evidence type="ECO:0000256" key="2">
    <source>
        <dbReference type="ARBA" id="ARBA00022676"/>
    </source>
</evidence>
<keyword evidence="3 6" id="KW-0808">Transferase</keyword>
<feature type="compositionally biased region" description="Low complexity" evidence="4">
    <location>
        <begin position="62"/>
        <end position="88"/>
    </location>
</feature>
<dbReference type="InterPro" id="IPR029044">
    <property type="entry name" value="Nucleotide-diphossugar_trans"/>
</dbReference>
<evidence type="ECO:0000256" key="1">
    <source>
        <dbReference type="ARBA" id="ARBA00006739"/>
    </source>
</evidence>
<dbReference type="InterPro" id="IPR001173">
    <property type="entry name" value="Glyco_trans_2-like"/>
</dbReference>
<dbReference type="InterPro" id="IPR050834">
    <property type="entry name" value="Glycosyltransf_2"/>
</dbReference>
<evidence type="ECO:0000256" key="3">
    <source>
        <dbReference type="ARBA" id="ARBA00022679"/>
    </source>
</evidence>
<dbReference type="Pfam" id="PF00535">
    <property type="entry name" value="Glycos_transf_2"/>
    <property type="match status" value="1"/>
</dbReference>
<evidence type="ECO:0000313" key="6">
    <source>
        <dbReference type="EMBL" id="SFS36849.1"/>
    </source>
</evidence>
<organism evidence="6 7">
    <name type="scientific">Streptomyces harbinensis</name>
    <dbReference type="NCBI Taxonomy" id="1176198"/>
    <lineage>
        <taxon>Bacteria</taxon>
        <taxon>Bacillati</taxon>
        <taxon>Actinomycetota</taxon>
        <taxon>Actinomycetes</taxon>
        <taxon>Kitasatosporales</taxon>
        <taxon>Streptomycetaceae</taxon>
        <taxon>Streptomyces</taxon>
    </lineage>
</organism>
<feature type="domain" description="Glycosyltransferase 2-like" evidence="5">
    <location>
        <begin position="120"/>
        <end position="275"/>
    </location>
</feature>
<sequence length="403" mass="42448">MRHGAQRRLDPVDGPEVGDLVARPISAAPILPTGPKTVEKAAFTHTSIRPYSASTRSAAASTAAASATSTGTTRARPPAARTSAAAASRPRRPRAGRAGAGLRPVRGGTRGGMPENSLAVVIATRNRRSRLAHTLEKLLELPERPAVLVVDNASTDGTREMVAARFPAVRTLALPVNRGALARNAGVALLPHRYIAFSDDDSWWEPGALARATGVMERDRRVGLVAAHTTVAPHGTPDPLNRALAGSPLRGPAGLPGPAVLGFLGCAAVVRREAFVAAGGYHPLLFFGAEEALLAYDMSATGWVLCHHPGVTAVHGPDPGPRPGRSTLIQRNETLTAWLRRPLPVALRHTWGLARRSPADPAARRALGQLVVRLPAALAARRRLPARVEADVRRLELARDGAG</sequence>
<dbReference type="STRING" id="1176198.SAMN05444716_101362"/>
<keyword evidence="2" id="KW-0328">Glycosyltransferase</keyword>
<dbReference type="Proteomes" id="UP000198873">
    <property type="component" value="Unassembled WGS sequence"/>
</dbReference>
<dbReference type="GO" id="GO:0016757">
    <property type="term" value="F:glycosyltransferase activity"/>
    <property type="evidence" value="ECO:0007669"/>
    <property type="project" value="UniProtKB-KW"/>
</dbReference>
<dbReference type="PANTHER" id="PTHR43685:SF5">
    <property type="entry name" value="GLYCOSYLTRANSFERASE EPSE-RELATED"/>
    <property type="match status" value="1"/>
</dbReference>
<feature type="region of interest" description="Disordered" evidence="4">
    <location>
        <begin position="62"/>
        <end position="113"/>
    </location>
</feature>
<evidence type="ECO:0000313" key="7">
    <source>
        <dbReference type="Proteomes" id="UP000198873"/>
    </source>
</evidence>
<dbReference type="AlphaFoldDB" id="A0A1I6P9J1"/>